<dbReference type="Proteomes" id="UP000307169">
    <property type="component" value="Unassembled WGS sequence"/>
</dbReference>
<evidence type="ECO:0008006" key="6">
    <source>
        <dbReference type="Google" id="ProtNLM"/>
    </source>
</evidence>
<dbReference type="Gene3D" id="3.40.50.720">
    <property type="entry name" value="NAD(P)-binding Rossmann-like Domain"/>
    <property type="match status" value="1"/>
</dbReference>
<evidence type="ECO:0000256" key="1">
    <source>
        <dbReference type="SAM" id="SignalP"/>
    </source>
</evidence>
<evidence type="ECO:0000313" key="2">
    <source>
        <dbReference type="EMBL" id="TIC02525.1"/>
    </source>
</evidence>
<proteinExistence type="predicted"/>
<feature type="chain" id="PRO_5043198622" description="NAD(P)-binding protein" evidence="1">
    <location>
        <begin position="21"/>
        <end position="344"/>
    </location>
</feature>
<evidence type="ECO:0000313" key="3">
    <source>
        <dbReference type="EMBL" id="TIC31487.1"/>
    </source>
</evidence>
<feature type="signal peptide" evidence="1">
    <location>
        <begin position="1"/>
        <end position="20"/>
    </location>
</feature>
<dbReference type="PANTHER" id="PTHR40129">
    <property type="entry name" value="KETOPANTOATE REDUCTASE N-TERMINAL DOMAIN-CONTAINING PROTEIN"/>
    <property type="match status" value="1"/>
</dbReference>
<gene>
    <name evidence="3" type="ORF">E3Q10_01631</name>
    <name evidence="2" type="ORF">E3Q17_01386</name>
</gene>
<reference evidence="4 5" key="1">
    <citation type="submission" date="2019-03" db="EMBL/GenBank/DDBJ databases">
        <title>Sequencing 25 genomes of Wallemia mellicola.</title>
        <authorList>
            <person name="Gostincar C."/>
        </authorList>
    </citation>
    <scope>NUCLEOTIDE SEQUENCE [LARGE SCALE GENOMIC DNA]</scope>
    <source>
        <strain evidence="2 5">EXF-1262</strain>
        <strain evidence="3 4">EXF-8738</strain>
    </source>
</reference>
<protein>
    <recommendedName>
        <fullName evidence="6">NAD(P)-binding protein</fullName>
    </recommendedName>
</protein>
<dbReference type="EMBL" id="SPRH01000011">
    <property type="protein sequence ID" value="TIC02525.1"/>
    <property type="molecule type" value="Genomic_DNA"/>
</dbReference>
<comment type="caution">
    <text evidence="3">The sequence shown here is derived from an EMBL/GenBank/DDBJ whole genome shotgun (WGS) entry which is preliminary data.</text>
</comment>
<dbReference type="SUPFAM" id="SSF51735">
    <property type="entry name" value="NAD(P)-binding Rossmann-fold domains"/>
    <property type="match status" value="1"/>
</dbReference>
<evidence type="ECO:0000313" key="5">
    <source>
        <dbReference type="Proteomes" id="UP000307169"/>
    </source>
</evidence>
<dbReference type="EMBL" id="SPRO01000012">
    <property type="protein sequence ID" value="TIC31487.1"/>
    <property type="molecule type" value="Genomic_DNA"/>
</dbReference>
<sequence length="344" mass="38868">MAWMALPLTALSVFLTRHQAEEERKKDESEKETDLFIKKYDISSSTKDTTRSEKMEHFSPKDKCDILLLGSGWISTFAVPVLVSKGFTVAATTRKATPDDKFDRIEFTFDDSLDIDREVEKLPKARTVVVVFPIRGSERTSKLVDAYTRLKGNSQWIQLGSSGIWGTNDDMVSPWIDRFTPPDITNERCIAEQEMLSLSTQERPTCVLNLAGLYGQERKPSNFLKRVQDKLETKGSVHFVHGVDVSRAILLLHEAFTPGQRWLLTDGRVHDWWNIALDKGEPGSIARVKVQALTRLLGIKALPRPICETIPRDSNDKSHCLIRALDSSHFWTHFDEAPLSGGLS</sequence>
<dbReference type="Proteomes" id="UP000305647">
    <property type="component" value="Unassembled WGS sequence"/>
</dbReference>
<evidence type="ECO:0000313" key="4">
    <source>
        <dbReference type="Proteomes" id="UP000305647"/>
    </source>
</evidence>
<organism evidence="3 4">
    <name type="scientific">Wallemia mellicola</name>
    <dbReference type="NCBI Taxonomy" id="1708541"/>
    <lineage>
        <taxon>Eukaryota</taxon>
        <taxon>Fungi</taxon>
        <taxon>Dikarya</taxon>
        <taxon>Basidiomycota</taxon>
        <taxon>Wallemiomycotina</taxon>
        <taxon>Wallemiomycetes</taxon>
        <taxon>Wallemiales</taxon>
        <taxon>Wallemiaceae</taxon>
        <taxon>Wallemia</taxon>
    </lineage>
</organism>
<name>A0A4T0R9J2_9BASI</name>
<dbReference type="AlphaFoldDB" id="A0A4T0R9J2"/>
<keyword evidence="1" id="KW-0732">Signal</keyword>
<accession>A0A4T0R9J2</accession>
<dbReference type="InterPro" id="IPR036291">
    <property type="entry name" value="NAD(P)-bd_dom_sf"/>
</dbReference>
<dbReference type="PANTHER" id="PTHR40129:SF2">
    <property type="entry name" value="KETOPANTOATE REDUCTASE N-TERMINAL DOMAIN-CONTAINING PROTEIN"/>
    <property type="match status" value="1"/>
</dbReference>